<accession>A0A3A3FT41</accession>
<proteinExistence type="predicted"/>
<feature type="domain" description="SWIM-type" evidence="3">
    <location>
        <begin position="143"/>
        <end position="184"/>
    </location>
</feature>
<keyword evidence="1" id="KW-0479">Metal-binding</keyword>
<dbReference type="PANTHER" id="PTHR38133:SF1">
    <property type="entry name" value="SLR1429 PROTEIN"/>
    <property type="match status" value="1"/>
</dbReference>
<feature type="compositionally biased region" description="Low complexity" evidence="2">
    <location>
        <begin position="253"/>
        <end position="264"/>
    </location>
</feature>
<dbReference type="Proteomes" id="UP000265955">
    <property type="component" value="Unassembled WGS sequence"/>
</dbReference>
<dbReference type="Pfam" id="PF04434">
    <property type="entry name" value="SWIM"/>
    <property type="match status" value="1"/>
</dbReference>
<dbReference type="EMBL" id="QYUO01000001">
    <property type="protein sequence ID" value="RJF97648.1"/>
    <property type="molecule type" value="Genomic_DNA"/>
</dbReference>
<feature type="region of interest" description="Disordered" evidence="2">
    <location>
        <begin position="321"/>
        <end position="341"/>
    </location>
</feature>
<evidence type="ECO:0000313" key="4">
    <source>
        <dbReference type="EMBL" id="RJF97648.1"/>
    </source>
</evidence>
<protein>
    <recommendedName>
        <fullName evidence="3">SWIM-type domain-containing protein</fullName>
    </recommendedName>
</protein>
<name>A0A3A3FT41_9BURK</name>
<feature type="region of interest" description="Disordered" evidence="2">
    <location>
        <begin position="242"/>
        <end position="275"/>
    </location>
</feature>
<keyword evidence="1" id="KW-0863">Zinc-finger</keyword>
<evidence type="ECO:0000256" key="2">
    <source>
        <dbReference type="SAM" id="MobiDB-lite"/>
    </source>
</evidence>
<reference evidence="5" key="1">
    <citation type="submission" date="2018-09" db="EMBL/GenBank/DDBJ databases">
        <authorList>
            <person name="Zhu H."/>
        </authorList>
    </citation>
    <scope>NUCLEOTIDE SEQUENCE [LARGE SCALE GENOMIC DNA]</scope>
    <source>
        <strain evidence="5">K1R23-30</strain>
    </source>
</reference>
<feature type="compositionally biased region" description="Basic and acidic residues" evidence="2">
    <location>
        <begin position="321"/>
        <end position="332"/>
    </location>
</feature>
<sequence length="341" mass="37510">MASDFFYGGWPPYVPVAERKRQAERAVASLKKKGRICTPVVIEGRTIARTFWGKQWCVHLETYSDYASRLPRGRTYVRNGSVVDLQIENGKITALVAGSDVYQVEIKVHALKDKLWQAILKECAGKVASLVELLQGRLSDAVMEVVTRSDNGLFPASEQISFRCSCPDSAWMCKHVAAVLYGVGARFDHQPELLFLLRQVDPQQLISQAGSLPISETGGHQPLQDTDLSALFGIELGETPVPQAAPAVPKPASPAKSVPAAKAKPTTRRKAAKTLTASDLSARGIPRHMVQSWLASGVLLHSGQRGVYLATKETPKRIDAYLQRRMESDKQKQGKQKQKRA</sequence>
<dbReference type="AlphaFoldDB" id="A0A3A3FT41"/>
<keyword evidence="5" id="KW-1185">Reference proteome</keyword>
<dbReference type="InterPro" id="IPR007527">
    <property type="entry name" value="Znf_SWIM"/>
</dbReference>
<evidence type="ECO:0000256" key="1">
    <source>
        <dbReference type="PROSITE-ProRule" id="PRU00325"/>
    </source>
</evidence>
<comment type="caution">
    <text evidence="4">The sequence shown here is derived from an EMBL/GenBank/DDBJ whole genome shotgun (WGS) entry which is preliminary data.</text>
</comment>
<evidence type="ECO:0000259" key="3">
    <source>
        <dbReference type="PROSITE" id="PS50966"/>
    </source>
</evidence>
<dbReference type="OrthoDB" id="188274at2"/>
<gene>
    <name evidence="4" type="ORF">D3871_03255</name>
</gene>
<keyword evidence="1" id="KW-0862">Zinc</keyword>
<organism evidence="4 5">
    <name type="scientific">Noviherbaspirillum saxi</name>
    <dbReference type="NCBI Taxonomy" id="2320863"/>
    <lineage>
        <taxon>Bacteria</taxon>
        <taxon>Pseudomonadati</taxon>
        <taxon>Pseudomonadota</taxon>
        <taxon>Betaproteobacteria</taxon>
        <taxon>Burkholderiales</taxon>
        <taxon>Oxalobacteraceae</taxon>
        <taxon>Noviherbaspirillum</taxon>
    </lineage>
</organism>
<dbReference type="GO" id="GO:0008270">
    <property type="term" value="F:zinc ion binding"/>
    <property type="evidence" value="ECO:0007669"/>
    <property type="project" value="UniProtKB-KW"/>
</dbReference>
<dbReference type="PROSITE" id="PS50966">
    <property type="entry name" value="ZF_SWIM"/>
    <property type="match status" value="1"/>
</dbReference>
<dbReference type="RefSeq" id="WP_119767597.1">
    <property type="nucleotide sequence ID" value="NZ_QYUO01000001.1"/>
</dbReference>
<evidence type="ECO:0000313" key="5">
    <source>
        <dbReference type="Proteomes" id="UP000265955"/>
    </source>
</evidence>
<dbReference type="PANTHER" id="PTHR38133">
    <property type="entry name" value="SLR1429 PROTEIN"/>
    <property type="match status" value="1"/>
</dbReference>